<organism evidence="1 2">
    <name type="scientific">Paramecium bursaria Chlorella virus MT325</name>
    <name type="common">PBCV-MT325</name>
    <dbReference type="NCBI Taxonomy" id="346932"/>
    <lineage>
        <taxon>Viruses</taxon>
        <taxon>Varidnaviria</taxon>
        <taxon>Bamfordvirae</taxon>
        <taxon>Nucleocytoviricota</taxon>
        <taxon>Megaviricetes</taxon>
        <taxon>Algavirales</taxon>
        <taxon>Phycodnaviridae</taxon>
        <taxon>Chlorovirus</taxon>
        <taxon>Chlorovirus conductrix</taxon>
        <taxon>Paramecium bursaria Chlorella virus A1</taxon>
    </lineage>
</organism>
<evidence type="ECO:0000313" key="2">
    <source>
        <dbReference type="Proteomes" id="UP000246715"/>
    </source>
</evidence>
<accession>A7IU59</accession>
<gene>
    <name evidence="1" type="primary">M329L</name>
    <name evidence="1" type="ORF">MT325_M329L</name>
</gene>
<proteinExistence type="predicted"/>
<dbReference type="Proteomes" id="UP000246715">
    <property type="component" value="Segment"/>
</dbReference>
<sequence>MYYCSISEAFGVDSLEKPQADAPKTTTKVERVKFPSELVGDDNSGDTDELPTMIPEERKITSLEVKRYISEMYTKQGMAKVWELIDPRIRKKLLSACKSSMVNTKKWFDDIFSSPEKLLVILAMLFILILLLDSSNKKPEMTPSYRPQEQYFYYPQAPQVSPELRW</sequence>
<dbReference type="EMBL" id="DQ491001">
    <property type="protein sequence ID" value="ABT13883.1"/>
    <property type="molecule type" value="Genomic_DNA"/>
</dbReference>
<organismHost>
    <name type="scientific">Paramecium bursaria</name>
    <dbReference type="NCBI Taxonomy" id="74790"/>
</organismHost>
<protein>
    <submittedName>
        <fullName evidence="1">Uncharacterized protein M329L</fullName>
    </submittedName>
</protein>
<name>A7IU59_PBCVM</name>
<evidence type="ECO:0000313" key="1">
    <source>
        <dbReference type="EMBL" id="ABT13883.1"/>
    </source>
</evidence>
<reference evidence="1 2" key="1">
    <citation type="journal article" date="2007" name="Virology">
        <title>Sequence and annotation of the 314-kb MT325 and the 321-kb FR483 viruses that infect Chlorella Pbi.</title>
        <authorList>
            <person name="Fitzgerald L.A."/>
            <person name="Graves M.V."/>
            <person name="Li X."/>
            <person name="Feldblyum T."/>
            <person name="Hartigan J."/>
            <person name="Van Etten J.L."/>
        </authorList>
    </citation>
    <scope>NUCLEOTIDE SEQUENCE [LARGE SCALE GENOMIC DNA]</scope>
    <source>
        <strain evidence="1 2">MT325</strain>
    </source>
</reference>